<evidence type="ECO:0000259" key="8">
    <source>
        <dbReference type="Pfam" id="PF00924"/>
    </source>
</evidence>
<dbReference type="InterPro" id="IPR011066">
    <property type="entry name" value="MscS_channel_C_sf"/>
</dbReference>
<proteinExistence type="inferred from homology"/>
<evidence type="ECO:0000256" key="2">
    <source>
        <dbReference type="ARBA" id="ARBA00008017"/>
    </source>
</evidence>
<evidence type="ECO:0000313" key="11">
    <source>
        <dbReference type="EMBL" id="RXI98584.1"/>
    </source>
</evidence>
<evidence type="ECO:0000256" key="6">
    <source>
        <dbReference type="ARBA" id="ARBA00023136"/>
    </source>
</evidence>
<feature type="transmembrane region" description="Helical" evidence="7">
    <location>
        <begin position="50"/>
        <end position="77"/>
    </location>
</feature>
<comment type="caution">
    <text evidence="11">The sequence shown here is derived from an EMBL/GenBank/DDBJ whole genome shotgun (WGS) entry which is preliminary data.</text>
</comment>
<dbReference type="Proteomes" id="UP000290649">
    <property type="component" value="Unassembled WGS sequence"/>
</dbReference>
<dbReference type="Gene3D" id="2.30.30.60">
    <property type="match status" value="1"/>
</dbReference>
<dbReference type="SUPFAM" id="SSF82861">
    <property type="entry name" value="Mechanosensitive channel protein MscS (YggB), transmembrane region"/>
    <property type="match status" value="1"/>
</dbReference>
<dbReference type="Pfam" id="PF00924">
    <property type="entry name" value="MS_channel_2nd"/>
    <property type="match status" value="1"/>
</dbReference>
<comment type="similarity">
    <text evidence="2">Belongs to the MscS (TC 1.A.23) family.</text>
</comment>
<dbReference type="EMBL" id="QOUX01000046">
    <property type="protein sequence ID" value="RXI98584.1"/>
    <property type="molecule type" value="Genomic_DNA"/>
</dbReference>
<keyword evidence="12" id="KW-1185">Reference proteome</keyword>
<feature type="transmembrane region" description="Helical" evidence="7">
    <location>
        <begin position="160"/>
        <end position="178"/>
    </location>
</feature>
<dbReference type="Gene3D" id="1.10.287.1260">
    <property type="match status" value="1"/>
</dbReference>
<evidence type="ECO:0000256" key="5">
    <source>
        <dbReference type="ARBA" id="ARBA00022989"/>
    </source>
</evidence>
<reference evidence="11 12" key="1">
    <citation type="journal article" date="2019" name="Int. J. Syst. Evol. Microbiol.">
        <title>Anaerobacillus alkaliphilus sp. nov., a novel alkaliphilic and moderately halophilic bacterium.</title>
        <authorList>
            <person name="Borsodi A.K."/>
            <person name="Aszalos J.M."/>
            <person name="Bihari P."/>
            <person name="Nagy I."/>
            <person name="Schumann P."/>
            <person name="Sproer C."/>
            <person name="Kovacs A.L."/>
            <person name="Boka K."/>
            <person name="Dobosy P."/>
            <person name="Ovari M."/>
            <person name="Szili-Kovacs T."/>
            <person name="Toth E."/>
        </authorList>
    </citation>
    <scope>NUCLEOTIDE SEQUENCE [LARGE SCALE GENOMIC DNA]</scope>
    <source>
        <strain evidence="11 12">B16-10</strain>
    </source>
</reference>
<dbReference type="InterPro" id="IPR006685">
    <property type="entry name" value="MscS_channel_2nd"/>
</dbReference>
<accession>A0A4V1LG55</accession>
<keyword evidence="4 7" id="KW-0812">Transmembrane</keyword>
<evidence type="ECO:0000259" key="10">
    <source>
        <dbReference type="Pfam" id="PF21088"/>
    </source>
</evidence>
<feature type="domain" description="Mechanosensitive ion channel MscS C-terminal" evidence="9">
    <location>
        <begin position="253"/>
        <end position="338"/>
    </location>
</feature>
<dbReference type="GO" id="GO:0055085">
    <property type="term" value="P:transmembrane transport"/>
    <property type="evidence" value="ECO:0007669"/>
    <property type="project" value="InterPro"/>
</dbReference>
<keyword evidence="5 7" id="KW-1133">Transmembrane helix</keyword>
<keyword evidence="3" id="KW-1003">Cell membrane</keyword>
<feature type="transmembrane region" description="Helical" evidence="7">
    <location>
        <begin position="131"/>
        <end position="154"/>
    </location>
</feature>
<gene>
    <name evidence="11" type="ORF">DS745_19910</name>
</gene>
<keyword evidence="6 7" id="KW-0472">Membrane</keyword>
<feature type="domain" description="Mechanosensitive ion channel MscS" evidence="8">
    <location>
        <begin position="181"/>
        <end position="247"/>
    </location>
</feature>
<dbReference type="Gene3D" id="3.30.70.100">
    <property type="match status" value="1"/>
</dbReference>
<evidence type="ECO:0000313" key="12">
    <source>
        <dbReference type="Proteomes" id="UP000290649"/>
    </source>
</evidence>
<dbReference type="InterPro" id="IPR045042">
    <property type="entry name" value="YnaI-like"/>
</dbReference>
<organism evidence="11 12">
    <name type="scientific">Anaerobacillus alkaliphilus</name>
    <dbReference type="NCBI Taxonomy" id="1548597"/>
    <lineage>
        <taxon>Bacteria</taxon>
        <taxon>Bacillati</taxon>
        <taxon>Bacillota</taxon>
        <taxon>Bacilli</taxon>
        <taxon>Bacillales</taxon>
        <taxon>Bacillaceae</taxon>
        <taxon>Anaerobacillus</taxon>
    </lineage>
</organism>
<name>A0A4V1LG55_9BACI</name>
<evidence type="ECO:0000256" key="3">
    <source>
        <dbReference type="ARBA" id="ARBA00022475"/>
    </source>
</evidence>
<feature type="domain" description="Mechanosensitive ion channel transmembrane helices 2/3" evidence="10">
    <location>
        <begin position="138"/>
        <end position="179"/>
    </location>
</feature>
<dbReference type="AlphaFoldDB" id="A0A4V1LG55"/>
<dbReference type="PANTHER" id="PTHR43634">
    <property type="entry name" value="OW CONDUCTANCE MECHANOSENSITIVE CHANNEL"/>
    <property type="match status" value="1"/>
</dbReference>
<dbReference type="InterPro" id="IPR049142">
    <property type="entry name" value="MS_channel_1st"/>
</dbReference>
<dbReference type="InterPro" id="IPR049278">
    <property type="entry name" value="MS_channel_C"/>
</dbReference>
<evidence type="ECO:0000256" key="4">
    <source>
        <dbReference type="ARBA" id="ARBA00022692"/>
    </source>
</evidence>
<dbReference type="Pfam" id="PF21088">
    <property type="entry name" value="MS_channel_1st"/>
    <property type="match status" value="1"/>
</dbReference>
<dbReference type="PANTHER" id="PTHR43634:SF2">
    <property type="entry name" value="LOW CONDUCTANCE MECHANOSENSITIVE CHANNEL YNAI"/>
    <property type="match status" value="1"/>
</dbReference>
<dbReference type="SUPFAM" id="SSF50182">
    <property type="entry name" value="Sm-like ribonucleoproteins"/>
    <property type="match status" value="1"/>
</dbReference>
<protein>
    <submittedName>
        <fullName evidence="11">Mechanosensitive ion channel family protein</fullName>
    </submittedName>
</protein>
<dbReference type="SUPFAM" id="SSF82689">
    <property type="entry name" value="Mechanosensitive channel protein MscS (YggB), C-terminal domain"/>
    <property type="match status" value="1"/>
</dbReference>
<dbReference type="RefSeq" id="WP_129079938.1">
    <property type="nucleotide sequence ID" value="NZ_QOUX01000046.1"/>
</dbReference>
<feature type="transmembrane region" description="Helical" evidence="7">
    <location>
        <begin position="92"/>
        <end position="110"/>
    </location>
</feature>
<comment type="subcellular location">
    <subcellularLocation>
        <location evidence="1">Cell membrane</location>
        <topology evidence="1">Multi-pass membrane protein</topology>
    </subcellularLocation>
</comment>
<dbReference type="Pfam" id="PF21082">
    <property type="entry name" value="MS_channel_3rd"/>
    <property type="match status" value="1"/>
</dbReference>
<dbReference type="InterPro" id="IPR023408">
    <property type="entry name" value="MscS_beta-dom_sf"/>
</dbReference>
<evidence type="ECO:0000256" key="7">
    <source>
        <dbReference type="SAM" id="Phobius"/>
    </source>
</evidence>
<dbReference type="GO" id="GO:0005886">
    <property type="term" value="C:plasma membrane"/>
    <property type="evidence" value="ECO:0007669"/>
    <property type="project" value="UniProtKB-SubCell"/>
</dbReference>
<dbReference type="OrthoDB" id="9809206at2"/>
<dbReference type="InterPro" id="IPR011014">
    <property type="entry name" value="MscS_channel_TM-2"/>
</dbReference>
<evidence type="ECO:0000259" key="9">
    <source>
        <dbReference type="Pfam" id="PF21082"/>
    </source>
</evidence>
<dbReference type="InterPro" id="IPR010920">
    <property type="entry name" value="LSM_dom_sf"/>
</dbReference>
<feature type="transmembrane region" description="Helical" evidence="7">
    <location>
        <begin position="6"/>
        <end position="29"/>
    </location>
</feature>
<evidence type="ECO:0000256" key="1">
    <source>
        <dbReference type="ARBA" id="ARBA00004651"/>
    </source>
</evidence>
<sequence>MELIEILLSLPIWVDIGVSVFIFVFFLLLRKLFTKYVFRLIIRMSKKSPTALFTNVFLAFEKPLRWFFVFLGLYLAINALPYEHGFEARITQMYRTLIIVLITSGLYNLASTSSPIFEKVGKKLHLEVDKILIPVLSKLLRFLIVAISLSVIAQEWNFDINGFVAGLGLGGLALAFAAQEMIEDFFGGIIIMTEKPFTIGDWIKTKDVEGTVEEISFRSTRIRAFRQAVVTVPNSTLANTAILNWTKMGKRQITFHLGVTKSTSKAKLEAVIKEIELTLRSHPDIHQETIFVRFDGFNQNSLDIFLYFFTKTTVWGEYLGVKEDINLRILEILQKEGVTVAFPTRTLYVESKPQKKEVVTEKEVNLN</sequence>